<protein>
    <submittedName>
        <fullName evidence="5">Bifunctional diguanylate cyclase/phosphodiesterase</fullName>
    </submittedName>
</protein>
<feature type="transmembrane region" description="Helical" evidence="2">
    <location>
        <begin position="9"/>
        <end position="28"/>
    </location>
</feature>
<dbReference type="Gene3D" id="3.20.20.450">
    <property type="entry name" value="EAL domain"/>
    <property type="match status" value="1"/>
</dbReference>
<feature type="transmembrane region" description="Helical" evidence="2">
    <location>
        <begin position="233"/>
        <end position="251"/>
    </location>
</feature>
<evidence type="ECO:0000256" key="2">
    <source>
        <dbReference type="SAM" id="Phobius"/>
    </source>
</evidence>
<evidence type="ECO:0000259" key="3">
    <source>
        <dbReference type="PROSITE" id="PS50883"/>
    </source>
</evidence>
<keyword evidence="2" id="KW-0472">Membrane</keyword>
<dbReference type="InterPro" id="IPR029787">
    <property type="entry name" value="Nucleotide_cyclase"/>
</dbReference>
<evidence type="ECO:0000313" key="5">
    <source>
        <dbReference type="EMBL" id="MFC0476324.1"/>
    </source>
</evidence>
<dbReference type="NCBIfam" id="TIGR00254">
    <property type="entry name" value="GGDEF"/>
    <property type="match status" value="1"/>
</dbReference>
<evidence type="ECO:0000256" key="1">
    <source>
        <dbReference type="SAM" id="Coils"/>
    </source>
</evidence>
<comment type="caution">
    <text evidence="5">The sequence shown here is derived from an EMBL/GenBank/DDBJ whole genome shotgun (WGS) entry which is preliminary data.</text>
</comment>
<dbReference type="PROSITE" id="PS50887">
    <property type="entry name" value="GGDEF"/>
    <property type="match status" value="1"/>
</dbReference>
<dbReference type="CDD" id="cd01948">
    <property type="entry name" value="EAL"/>
    <property type="match status" value="1"/>
</dbReference>
<name>A0ABV6KSR9_9BACI</name>
<dbReference type="RefSeq" id="WP_377058427.1">
    <property type="nucleotide sequence ID" value="NZ_JBHLUU010000099.1"/>
</dbReference>
<evidence type="ECO:0000313" key="6">
    <source>
        <dbReference type="Proteomes" id="UP001589738"/>
    </source>
</evidence>
<dbReference type="PANTHER" id="PTHR44757">
    <property type="entry name" value="DIGUANYLATE CYCLASE DGCP"/>
    <property type="match status" value="1"/>
</dbReference>
<feature type="transmembrane region" description="Helical" evidence="2">
    <location>
        <begin position="34"/>
        <end position="56"/>
    </location>
</feature>
<dbReference type="InterPro" id="IPR043128">
    <property type="entry name" value="Rev_trsase/Diguanyl_cyclase"/>
</dbReference>
<dbReference type="PANTHER" id="PTHR44757:SF2">
    <property type="entry name" value="BIOFILM ARCHITECTURE MAINTENANCE PROTEIN MBAA"/>
    <property type="match status" value="1"/>
</dbReference>
<keyword evidence="2" id="KW-0812">Transmembrane</keyword>
<dbReference type="InterPro" id="IPR035919">
    <property type="entry name" value="EAL_sf"/>
</dbReference>
<feature type="domain" description="GGDEF" evidence="4">
    <location>
        <begin position="384"/>
        <end position="516"/>
    </location>
</feature>
<dbReference type="SMART" id="SM00267">
    <property type="entry name" value="GGDEF"/>
    <property type="match status" value="1"/>
</dbReference>
<dbReference type="CDD" id="cd01949">
    <property type="entry name" value="GGDEF"/>
    <property type="match status" value="1"/>
</dbReference>
<feature type="transmembrane region" description="Helical" evidence="2">
    <location>
        <begin position="200"/>
        <end position="221"/>
    </location>
</feature>
<accession>A0ABV6KSR9</accession>
<dbReference type="Pfam" id="PF00563">
    <property type="entry name" value="EAL"/>
    <property type="match status" value="1"/>
</dbReference>
<feature type="transmembrane region" description="Helical" evidence="2">
    <location>
        <begin position="101"/>
        <end position="122"/>
    </location>
</feature>
<gene>
    <name evidence="5" type="ORF">ACFFHF_13895</name>
</gene>
<organism evidence="5 6">
    <name type="scientific">Robertmurraya beringensis</name>
    <dbReference type="NCBI Taxonomy" id="641660"/>
    <lineage>
        <taxon>Bacteria</taxon>
        <taxon>Bacillati</taxon>
        <taxon>Bacillota</taxon>
        <taxon>Bacilli</taxon>
        <taxon>Bacillales</taxon>
        <taxon>Bacillaceae</taxon>
        <taxon>Robertmurraya</taxon>
    </lineage>
</organism>
<dbReference type="InterPro" id="IPR001633">
    <property type="entry name" value="EAL_dom"/>
</dbReference>
<sequence length="780" mass="89382">MYALKNKKFAYLFIAFFIISNFLWNYFFQHKQAFLDWGGVTFQTIACLTSFGWLFATYKNDDGKAKKFWLYLGLGILSYIIGILIWVFYEFILGVHGDTLLFPKIFWIGQNGFYFVALLYMMNVVKSKLLTIRFSFDMLIIMAVATTFNWVFIIAPLLKMKGNPFHLVELMYPILDLGVLGGVISLLIASNTVFNKKTLYLLIVGLLVQILADTLFSYLSVKNLYTVGSISEPLWILSLFFLALAGIYHETPSQVKHKNDSQMENRFFVRHSLPYAGVVLLSLYVISQIYHTAPVVVGLFLTILLVVLRQLFTLLENDKLVSELNDLNEQLEVKVKERTDRLVETINQMEYLAYHDVVTGLPNRRFIEKRLSRAISNHHVRSKKKIAFLLLDLDRFKHINDSLGHSYGDLLLKEVGDRLTSSLKPSELVCRIGGDEYGILLENKNEIQIEKIAENILTVLRKTYDIRGEELYVTPSIGVSIFPEHGNSFESLLMKADTAMYKVKEAGKNHYKIYHAEMDIEPQVTMENALRKGIERNELELYYQPQVSLENNKIVGVEALLRWIRPDQGMVPPCEFIPLAEETGLILPLGEWVLKEACLQSVKWGEQGILPIRIAVNISAIQFQQNNFIEKVTETLFETKANPENIELEITESVAMGSIEETLSKLQSLKEMGFHIAMDDFGTGYSSLQYLNQYPIDHLKIDRSFISSLHTSEKNVAIVKLIVLMAKGLNYKVIAEGVEDDSQKLFLRSIECDEYQGYLFSPPLNRLDTEVLLQKQLTKK</sequence>
<dbReference type="PROSITE" id="PS50883">
    <property type="entry name" value="EAL"/>
    <property type="match status" value="1"/>
</dbReference>
<dbReference type="SMART" id="SM00052">
    <property type="entry name" value="EAL"/>
    <property type="match status" value="1"/>
</dbReference>
<dbReference type="Pfam" id="PF00990">
    <property type="entry name" value="GGDEF"/>
    <property type="match status" value="1"/>
</dbReference>
<feature type="transmembrane region" description="Helical" evidence="2">
    <location>
        <begin position="68"/>
        <end position="89"/>
    </location>
</feature>
<keyword evidence="2" id="KW-1133">Transmembrane helix</keyword>
<feature type="coiled-coil region" evidence="1">
    <location>
        <begin position="317"/>
        <end position="348"/>
    </location>
</feature>
<dbReference type="Proteomes" id="UP001589738">
    <property type="component" value="Unassembled WGS sequence"/>
</dbReference>
<keyword evidence="1" id="KW-0175">Coiled coil</keyword>
<feature type="transmembrane region" description="Helical" evidence="2">
    <location>
        <begin position="134"/>
        <end position="158"/>
    </location>
</feature>
<proteinExistence type="predicted"/>
<dbReference type="InterPro" id="IPR052155">
    <property type="entry name" value="Biofilm_reg_signaling"/>
</dbReference>
<feature type="transmembrane region" description="Helical" evidence="2">
    <location>
        <begin position="296"/>
        <end position="315"/>
    </location>
</feature>
<keyword evidence="6" id="KW-1185">Reference proteome</keyword>
<dbReference type="SUPFAM" id="SSF141868">
    <property type="entry name" value="EAL domain-like"/>
    <property type="match status" value="1"/>
</dbReference>
<dbReference type="SUPFAM" id="SSF55073">
    <property type="entry name" value="Nucleotide cyclase"/>
    <property type="match status" value="1"/>
</dbReference>
<dbReference type="EMBL" id="JBHLUU010000099">
    <property type="protein sequence ID" value="MFC0476324.1"/>
    <property type="molecule type" value="Genomic_DNA"/>
</dbReference>
<feature type="domain" description="EAL" evidence="3">
    <location>
        <begin position="523"/>
        <end position="777"/>
    </location>
</feature>
<feature type="transmembrane region" description="Helical" evidence="2">
    <location>
        <begin position="170"/>
        <end position="188"/>
    </location>
</feature>
<dbReference type="Gene3D" id="3.30.70.270">
    <property type="match status" value="1"/>
</dbReference>
<reference evidence="5 6" key="1">
    <citation type="submission" date="2024-09" db="EMBL/GenBank/DDBJ databases">
        <authorList>
            <person name="Sun Q."/>
            <person name="Mori K."/>
        </authorList>
    </citation>
    <scope>NUCLEOTIDE SEQUENCE [LARGE SCALE GENOMIC DNA]</scope>
    <source>
        <strain evidence="5 6">CGMCC 1.9126</strain>
    </source>
</reference>
<dbReference type="InterPro" id="IPR000160">
    <property type="entry name" value="GGDEF_dom"/>
</dbReference>
<evidence type="ECO:0000259" key="4">
    <source>
        <dbReference type="PROSITE" id="PS50887"/>
    </source>
</evidence>
<feature type="transmembrane region" description="Helical" evidence="2">
    <location>
        <begin position="272"/>
        <end position="290"/>
    </location>
</feature>